<sequence>MVDVDIDAFLQKGYWPTSRARSPDSRFLGTNTPSSRSSYVDVTVPRNFPRFRPPPPKVEDESVAVAKEHGSEVSIVSGEEPIYRGDVEQYPILLPVHEHNPERRFVLVSNASDSADDSSDSLKKLPRRAKSRGPRPEPESTYYEANTVRTRVPQDEEAVKKRDTGPTREKHRSKLDHLPAIVTDVNSPPRSPDKRAKSTARSDKGNDDYFSPRLNSRLQNGNTLSPDVIEHASRGRDRGYYHGGTSPYTQDRNRSAHPNVQYEKSPRDDRRYKDKNLPSDTPPSPPRHKRRSTADLPQQPRAPSKVDREKGRQYTEPKSPGTGRNGYSRSERDNASQVSLGSVPDKRGSPPSSEYYYSSDEEGPRRIHAHRRHESETKAYLGTPIELRPGDKRRSRASSPLPSPRVSQVYEKDSISSSPRSSTFPKDIRFSRTEQQRAQPPVSRTSTGKSVLNASAPIAIPVVAAAAAATAAAVRSGSPPVNPRQSTVRPPSRAGSLQSEPRSSAPKLSSSPQRQARQPVDSSPLREVSRSEPPMISNKRYLDEIRAGKLPDMQYCPRRKAIAGYVDWLTLPRCDNFNICPPCYEAAFSDTEFAHHFVPAPFRSADRPVACDFGTSRFYHIAYFLMSKYRKADLTLFRNIANIGAKGQPCAGPREISRIWYSVKDPRSARPVESFHVCSTCAKTVEVLLPNLTGIFVPMDSPAEPTRGVCAMHQQDERRFLYYFDLLEAASDRALLAKSAPDVQALADRLRDLLAAEAHPCPPCARERPVRNGRWYTMRSLPDFTVCEGCFGEAVWPRIRSDSTSIAANFLQAPERRELAACQLYSPRMRQVFADAVHLADVRYLAGKLREREDKEREYHARIVGLDRQILGSAWVDIEVDRALREWRQWE</sequence>
<comment type="caution">
    <text evidence="1">The sequence shown here is derived from an EMBL/GenBank/DDBJ whole genome shotgun (WGS) entry which is preliminary data.</text>
</comment>
<gene>
    <name evidence="1" type="ORF">F4820DRAFT_431220</name>
</gene>
<reference evidence="1 2" key="1">
    <citation type="journal article" date="2022" name="New Phytol.">
        <title>Ecological generalism drives hyperdiversity of secondary metabolite gene clusters in xylarialean endophytes.</title>
        <authorList>
            <person name="Franco M.E.E."/>
            <person name="Wisecaver J.H."/>
            <person name="Arnold A.E."/>
            <person name="Ju Y.M."/>
            <person name="Slot J.C."/>
            <person name="Ahrendt S."/>
            <person name="Moore L.P."/>
            <person name="Eastman K.E."/>
            <person name="Scott K."/>
            <person name="Konkel Z."/>
            <person name="Mondo S.J."/>
            <person name="Kuo A."/>
            <person name="Hayes R.D."/>
            <person name="Haridas S."/>
            <person name="Andreopoulos B."/>
            <person name="Riley R."/>
            <person name="LaButti K."/>
            <person name="Pangilinan J."/>
            <person name="Lipzen A."/>
            <person name="Amirebrahimi M."/>
            <person name="Yan J."/>
            <person name="Adam C."/>
            <person name="Keymanesh K."/>
            <person name="Ng V."/>
            <person name="Louie K."/>
            <person name="Northen T."/>
            <person name="Drula E."/>
            <person name="Henrissat B."/>
            <person name="Hsieh H.M."/>
            <person name="Youens-Clark K."/>
            <person name="Lutzoni F."/>
            <person name="Miadlikowska J."/>
            <person name="Eastwood D.C."/>
            <person name="Hamelin R.C."/>
            <person name="Grigoriev I.V."/>
            <person name="U'Ren J.M."/>
        </authorList>
    </citation>
    <scope>NUCLEOTIDE SEQUENCE [LARGE SCALE GENOMIC DNA]</scope>
    <source>
        <strain evidence="1 2">CBS 119005</strain>
    </source>
</reference>
<accession>A0ACB9YTC4</accession>
<evidence type="ECO:0000313" key="1">
    <source>
        <dbReference type="EMBL" id="KAI4862213.1"/>
    </source>
</evidence>
<evidence type="ECO:0000313" key="2">
    <source>
        <dbReference type="Proteomes" id="UP001497700"/>
    </source>
</evidence>
<keyword evidence="2" id="KW-1185">Reference proteome</keyword>
<protein>
    <submittedName>
        <fullName evidence="1">Uncharacterized protein</fullName>
    </submittedName>
</protein>
<proteinExistence type="predicted"/>
<organism evidence="1 2">
    <name type="scientific">Hypoxylon rubiginosum</name>
    <dbReference type="NCBI Taxonomy" id="110542"/>
    <lineage>
        <taxon>Eukaryota</taxon>
        <taxon>Fungi</taxon>
        <taxon>Dikarya</taxon>
        <taxon>Ascomycota</taxon>
        <taxon>Pezizomycotina</taxon>
        <taxon>Sordariomycetes</taxon>
        <taxon>Xylariomycetidae</taxon>
        <taxon>Xylariales</taxon>
        <taxon>Hypoxylaceae</taxon>
        <taxon>Hypoxylon</taxon>
    </lineage>
</organism>
<name>A0ACB9YTC4_9PEZI</name>
<dbReference type="Proteomes" id="UP001497700">
    <property type="component" value="Unassembled WGS sequence"/>
</dbReference>
<dbReference type="EMBL" id="MU393531">
    <property type="protein sequence ID" value="KAI4862213.1"/>
    <property type="molecule type" value="Genomic_DNA"/>
</dbReference>